<name>A0A839SSH8_9PROT</name>
<dbReference type="Proteomes" id="UP000581135">
    <property type="component" value="Unassembled WGS sequence"/>
</dbReference>
<keyword evidence="2" id="KW-0560">Oxidoreductase</keyword>
<dbReference type="InterPro" id="IPR037523">
    <property type="entry name" value="VOC_core"/>
</dbReference>
<dbReference type="AlphaFoldDB" id="A0A839SSH8"/>
<reference evidence="2 3" key="1">
    <citation type="submission" date="2020-08" db="EMBL/GenBank/DDBJ databases">
        <title>Genomic Encyclopedia of Type Strains, Phase III (KMG-III): the genomes of soil and plant-associated and newly described type strains.</title>
        <authorList>
            <person name="Whitman W."/>
        </authorList>
    </citation>
    <scope>NUCLEOTIDE SEQUENCE [LARGE SCALE GENOMIC DNA]</scope>
    <source>
        <strain evidence="2 3">CECT 8803</strain>
    </source>
</reference>
<proteinExistence type="predicted"/>
<dbReference type="GO" id="GO:0016829">
    <property type="term" value="F:lyase activity"/>
    <property type="evidence" value="ECO:0007669"/>
    <property type="project" value="UniProtKB-KW"/>
</dbReference>
<evidence type="ECO:0000259" key="1">
    <source>
        <dbReference type="PROSITE" id="PS51819"/>
    </source>
</evidence>
<dbReference type="Gene3D" id="3.10.180.10">
    <property type="entry name" value="2,3-Dihydroxybiphenyl 1,2-Dioxygenase, domain 1"/>
    <property type="match status" value="1"/>
</dbReference>
<organism evidence="2 3">
    <name type="scientific">Limibacillus halophilus</name>
    <dbReference type="NCBI Taxonomy" id="1579333"/>
    <lineage>
        <taxon>Bacteria</taxon>
        <taxon>Pseudomonadati</taxon>
        <taxon>Pseudomonadota</taxon>
        <taxon>Alphaproteobacteria</taxon>
        <taxon>Rhodospirillales</taxon>
        <taxon>Rhodovibrionaceae</taxon>
        <taxon>Limibacillus</taxon>
    </lineage>
</organism>
<evidence type="ECO:0000313" key="2">
    <source>
        <dbReference type="EMBL" id="MBB3065761.1"/>
    </source>
</evidence>
<dbReference type="CDD" id="cd06587">
    <property type="entry name" value="VOC"/>
    <property type="match status" value="1"/>
</dbReference>
<protein>
    <submittedName>
        <fullName evidence="2">Catechol 2,3-dioxygenase-like lactoylglutathione lyase family enzyme</fullName>
    </submittedName>
</protein>
<dbReference type="EMBL" id="JACHXA010000005">
    <property type="protein sequence ID" value="MBB3065761.1"/>
    <property type="molecule type" value="Genomic_DNA"/>
</dbReference>
<dbReference type="RefSeq" id="WP_183416587.1">
    <property type="nucleotide sequence ID" value="NZ_JACHXA010000005.1"/>
</dbReference>
<comment type="caution">
    <text evidence="2">The sequence shown here is derived from an EMBL/GenBank/DDBJ whole genome shotgun (WGS) entry which is preliminary data.</text>
</comment>
<dbReference type="InterPro" id="IPR004360">
    <property type="entry name" value="Glyas_Fos-R_dOase_dom"/>
</dbReference>
<feature type="domain" description="VOC" evidence="1">
    <location>
        <begin position="1"/>
        <end position="113"/>
    </location>
</feature>
<dbReference type="GO" id="GO:0051213">
    <property type="term" value="F:dioxygenase activity"/>
    <property type="evidence" value="ECO:0007669"/>
    <property type="project" value="UniProtKB-KW"/>
</dbReference>
<evidence type="ECO:0000313" key="3">
    <source>
        <dbReference type="Proteomes" id="UP000581135"/>
    </source>
</evidence>
<accession>A0A839SSH8</accession>
<dbReference type="Pfam" id="PF00903">
    <property type="entry name" value="Glyoxalase"/>
    <property type="match status" value="1"/>
</dbReference>
<keyword evidence="2" id="KW-0223">Dioxygenase</keyword>
<dbReference type="InterPro" id="IPR029068">
    <property type="entry name" value="Glyas_Bleomycin-R_OHBP_Dase"/>
</dbReference>
<keyword evidence="2" id="KW-0456">Lyase</keyword>
<gene>
    <name evidence="2" type="ORF">FHR98_002057</name>
</gene>
<sequence>MEQITFVYTTQPEAMWRFYGDTLGLGLTFEKGGCRIYRVTPNSYIGVCHRADREVHPKGVCLSFVAHEVDGWYQRLNDAGIPTDGPPRETEAYGIYHFFAYDPEGHAVEFQRFTDPAWPGAREVL</sequence>
<keyword evidence="3" id="KW-1185">Reference proteome</keyword>
<dbReference type="SUPFAM" id="SSF54593">
    <property type="entry name" value="Glyoxalase/Bleomycin resistance protein/Dihydroxybiphenyl dioxygenase"/>
    <property type="match status" value="1"/>
</dbReference>
<dbReference type="PROSITE" id="PS51819">
    <property type="entry name" value="VOC"/>
    <property type="match status" value="1"/>
</dbReference>